<dbReference type="PROSITE" id="PS00164">
    <property type="entry name" value="ENOLASE"/>
    <property type="match status" value="1"/>
</dbReference>
<feature type="binding site" evidence="9">
    <location>
        <position position="295"/>
    </location>
    <ligand>
        <name>substrate</name>
    </ligand>
</feature>
<dbReference type="Proteomes" id="UP000245383">
    <property type="component" value="Unassembled WGS sequence"/>
</dbReference>
<comment type="cofactor">
    <cofactor evidence="10">
        <name>Mg(2+)</name>
        <dbReference type="ChEBI" id="CHEBI:18420"/>
    </cofactor>
    <text evidence="10">Mg(2+) is required for catalysis and for stabilizing the dimer.</text>
</comment>
<dbReference type="CDD" id="cd03313">
    <property type="entry name" value="enolase"/>
    <property type="match status" value="1"/>
</dbReference>
<feature type="domain" description="Enolase N-terminal" evidence="12">
    <location>
        <begin position="3"/>
        <end position="133"/>
    </location>
</feature>
<feature type="binding site" evidence="9">
    <location>
        <position position="159"/>
    </location>
    <ligand>
        <name>substrate</name>
    </ligand>
</feature>
<feature type="active site" description="Proton donor" evidence="8">
    <location>
        <position position="211"/>
    </location>
</feature>
<dbReference type="STRING" id="133385.A0A2T9YMQ1"/>
<evidence type="ECO:0000313" key="14">
    <source>
        <dbReference type="Proteomes" id="UP000245383"/>
    </source>
</evidence>
<dbReference type="FunFam" id="3.20.20.120:FF:000002">
    <property type="entry name" value="Enolase 1"/>
    <property type="match status" value="1"/>
</dbReference>
<dbReference type="PRINTS" id="PR00148">
    <property type="entry name" value="ENOLASE"/>
</dbReference>
<dbReference type="InterPro" id="IPR036849">
    <property type="entry name" value="Enolase-like_C_sf"/>
</dbReference>
<evidence type="ECO:0000259" key="12">
    <source>
        <dbReference type="SMART" id="SM01193"/>
    </source>
</evidence>
<dbReference type="EC" id="4.2.1.11" evidence="3"/>
<feature type="binding site" evidence="10">
    <location>
        <position position="322"/>
    </location>
    <ligand>
        <name>Mg(2+)</name>
        <dbReference type="ChEBI" id="CHEBI:18420"/>
    </ligand>
</feature>
<comment type="catalytic activity">
    <reaction evidence="7">
        <text>(2R)-2-phosphoglycerate = phosphoenolpyruvate + H2O</text>
        <dbReference type="Rhea" id="RHEA:10164"/>
        <dbReference type="ChEBI" id="CHEBI:15377"/>
        <dbReference type="ChEBI" id="CHEBI:58289"/>
        <dbReference type="ChEBI" id="CHEBI:58702"/>
        <dbReference type="EC" id="4.2.1.11"/>
    </reaction>
</comment>
<evidence type="ECO:0000256" key="10">
    <source>
        <dbReference type="PIRSR" id="PIRSR001400-3"/>
    </source>
</evidence>
<dbReference type="NCBIfam" id="TIGR01060">
    <property type="entry name" value="eno"/>
    <property type="match status" value="1"/>
</dbReference>
<dbReference type="SUPFAM" id="SSF54826">
    <property type="entry name" value="Enolase N-terminal domain-like"/>
    <property type="match status" value="1"/>
</dbReference>
<name>A0A2T9YMQ1_9FUNG</name>
<keyword evidence="4 10" id="KW-0460">Magnesium</keyword>
<evidence type="ECO:0000256" key="2">
    <source>
        <dbReference type="ARBA" id="ARBA00009604"/>
    </source>
</evidence>
<dbReference type="SFLD" id="SFLDG00178">
    <property type="entry name" value="enolase"/>
    <property type="match status" value="1"/>
</dbReference>
<feature type="binding site" evidence="9">
    <location>
        <begin position="374"/>
        <end position="377"/>
    </location>
    <ligand>
        <name>substrate</name>
    </ligand>
</feature>
<dbReference type="InterPro" id="IPR020810">
    <property type="entry name" value="Enolase_C"/>
</dbReference>
<dbReference type="InterPro" id="IPR000941">
    <property type="entry name" value="Enolase"/>
</dbReference>
<dbReference type="UniPathway" id="UPA00109">
    <property type="reaction ID" value="UER00187"/>
</dbReference>
<comment type="caution">
    <text evidence="13">The sequence shown here is derived from an EMBL/GenBank/DDBJ whole genome shotgun (WGS) entry which is preliminary data.</text>
</comment>
<sequence>MSISKIHARQIFDSRGNPTVEVDLYTEKGCFRAAVPSGASTGIHEANELRDGGKDYLGKGVLTAVDNVNNVLGPALIKAAIAADQQKDIDEFLINLDGTPNKSKYGANAILGISLAAAKAGAAHKGIPLYSHFRDLSGRTSQKYKMPVPCFNVINGGDHAGNKLAMQEFMILPTGAESFAEAMRIGSEVYHTLKSVIKAKYGQDAVNVGDEGGFAPNIQDNTEGLELLRLAIESAGYTGKVEIGMDCAASEFYRDGKYDLDFKNPNSDKSQYKDMDEMITLYQDFVSKYPVVSIEDPFDQDDWEAWTKLTATVGDKIQIVGDDLLVTNPERIATGIEKKACNALLLKVNQIGTITESIKAANDSFAQGWGVMVSHRSGETEDSTIADLVVGLGTGQIKTGAPCRSERLAKYNQLLRIEEELGDDCEYAGKNFR</sequence>
<comment type="pathway">
    <text evidence="1">Carbohydrate degradation; glycolysis; pyruvate from D-glyceraldehyde 3-phosphate: step 4/5.</text>
</comment>
<dbReference type="GO" id="GO:0004634">
    <property type="term" value="F:phosphopyruvate hydratase activity"/>
    <property type="evidence" value="ECO:0007669"/>
    <property type="project" value="UniProtKB-EC"/>
</dbReference>
<dbReference type="InterPro" id="IPR020809">
    <property type="entry name" value="Enolase_CS"/>
</dbReference>
<dbReference type="GO" id="GO:0000287">
    <property type="term" value="F:magnesium ion binding"/>
    <property type="evidence" value="ECO:0007669"/>
    <property type="project" value="InterPro"/>
</dbReference>
<dbReference type="GO" id="GO:0000015">
    <property type="term" value="C:phosphopyruvate hydratase complex"/>
    <property type="evidence" value="ECO:0007669"/>
    <property type="project" value="InterPro"/>
</dbReference>
<dbReference type="PANTHER" id="PTHR11902">
    <property type="entry name" value="ENOLASE"/>
    <property type="match status" value="1"/>
</dbReference>
<dbReference type="SFLD" id="SFLDS00001">
    <property type="entry name" value="Enolase"/>
    <property type="match status" value="1"/>
</dbReference>
<dbReference type="GO" id="GO:0006096">
    <property type="term" value="P:glycolytic process"/>
    <property type="evidence" value="ECO:0007669"/>
    <property type="project" value="UniProtKB-UniPathway"/>
</dbReference>
<dbReference type="Gene3D" id="3.20.20.120">
    <property type="entry name" value="Enolase-like C-terminal domain"/>
    <property type="match status" value="1"/>
</dbReference>
<dbReference type="Pfam" id="PF03952">
    <property type="entry name" value="Enolase_N"/>
    <property type="match status" value="1"/>
</dbReference>
<feature type="binding site" evidence="10">
    <location>
        <position position="295"/>
    </location>
    <ligand>
        <name>Mg(2+)</name>
        <dbReference type="ChEBI" id="CHEBI:18420"/>
    </ligand>
</feature>
<feature type="domain" description="Enolase C-terminal TIM barrel" evidence="11">
    <location>
        <begin position="143"/>
        <end position="433"/>
    </location>
</feature>
<dbReference type="SMART" id="SM01193">
    <property type="entry name" value="Enolase_N"/>
    <property type="match status" value="1"/>
</dbReference>
<organism evidence="13 14">
    <name type="scientific">Smittium simulii</name>
    <dbReference type="NCBI Taxonomy" id="133385"/>
    <lineage>
        <taxon>Eukaryota</taxon>
        <taxon>Fungi</taxon>
        <taxon>Fungi incertae sedis</taxon>
        <taxon>Zoopagomycota</taxon>
        <taxon>Kickxellomycotina</taxon>
        <taxon>Harpellomycetes</taxon>
        <taxon>Harpellales</taxon>
        <taxon>Legeriomycetaceae</taxon>
        <taxon>Smittium</taxon>
    </lineage>
</organism>
<evidence type="ECO:0000256" key="3">
    <source>
        <dbReference type="ARBA" id="ARBA00012058"/>
    </source>
</evidence>
<keyword evidence="5" id="KW-0324">Glycolysis</keyword>
<protein>
    <recommendedName>
        <fullName evidence="3">phosphopyruvate hydratase</fullName>
        <ecNumber evidence="3">4.2.1.11</ecNumber>
    </recommendedName>
</protein>
<dbReference type="InterPro" id="IPR020811">
    <property type="entry name" value="Enolase_N"/>
</dbReference>
<dbReference type="SMART" id="SM01192">
    <property type="entry name" value="Enolase_C"/>
    <property type="match status" value="1"/>
</dbReference>
<dbReference type="HAMAP" id="MF_00318">
    <property type="entry name" value="Enolase"/>
    <property type="match status" value="1"/>
</dbReference>
<gene>
    <name evidence="13" type="ORF">BB561_003130</name>
</gene>
<accession>A0A2T9YMQ1</accession>
<dbReference type="Gene3D" id="3.30.390.10">
    <property type="entry name" value="Enolase-like, N-terminal domain"/>
    <property type="match status" value="1"/>
</dbReference>
<feature type="binding site" evidence="9">
    <location>
        <position position="322"/>
    </location>
    <ligand>
        <name>substrate</name>
    </ligand>
</feature>
<proteinExistence type="inferred from homology"/>
<evidence type="ECO:0000256" key="9">
    <source>
        <dbReference type="PIRSR" id="PIRSR001400-2"/>
    </source>
</evidence>
<evidence type="ECO:0000256" key="8">
    <source>
        <dbReference type="PIRSR" id="PIRSR001400-1"/>
    </source>
</evidence>
<keyword evidence="14" id="KW-1185">Reference proteome</keyword>
<evidence type="ECO:0000256" key="5">
    <source>
        <dbReference type="ARBA" id="ARBA00023152"/>
    </source>
</evidence>
<dbReference type="FunFam" id="3.30.390.10:FF:000001">
    <property type="entry name" value="Enolase"/>
    <property type="match status" value="1"/>
</dbReference>
<dbReference type="SUPFAM" id="SSF51604">
    <property type="entry name" value="Enolase C-terminal domain-like"/>
    <property type="match status" value="1"/>
</dbReference>
<feature type="binding site" evidence="9">
    <location>
        <position position="398"/>
    </location>
    <ligand>
        <name>substrate</name>
    </ligand>
</feature>
<evidence type="ECO:0000256" key="4">
    <source>
        <dbReference type="ARBA" id="ARBA00022842"/>
    </source>
</evidence>
<evidence type="ECO:0000259" key="11">
    <source>
        <dbReference type="SMART" id="SM01192"/>
    </source>
</evidence>
<evidence type="ECO:0000256" key="1">
    <source>
        <dbReference type="ARBA" id="ARBA00005031"/>
    </source>
</evidence>
<comment type="similarity">
    <text evidence="2">Belongs to the enolase family.</text>
</comment>
<feature type="binding site" evidence="10">
    <location>
        <position position="246"/>
    </location>
    <ligand>
        <name>Mg(2+)</name>
        <dbReference type="ChEBI" id="CHEBI:18420"/>
    </ligand>
</feature>
<dbReference type="PANTHER" id="PTHR11902:SF1">
    <property type="entry name" value="ENOLASE"/>
    <property type="match status" value="1"/>
</dbReference>
<dbReference type="OrthoDB" id="1739814at2759"/>
<dbReference type="PIRSF" id="PIRSF001400">
    <property type="entry name" value="Enolase"/>
    <property type="match status" value="1"/>
</dbReference>
<dbReference type="EMBL" id="MBFR01000122">
    <property type="protein sequence ID" value="PVU93635.1"/>
    <property type="molecule type" value="Genomic_DNA"/>
</dbReference>
<feature type="active site" description="Proton acceptor" evidence="8">
    <location>
        <position position="347"/>
    </location>
</feature>
<dbReference type="Pfam" id="PF00113">
    <property type="entry name" value="Enolase_C"/>
    <property type="match status" value="1"/>
</dbReference>
<dbReference type="AlphaFoldDB" id="A0A2T9YMQ1"/>
<evidence type="ECO:0000256" key="6">
    <source>
        <dbReference type="ARBA" id="ARBA00023239"/>
    </source>
</evidence>
<feature type="binding site" evidence="9">
    <location>
        <position position="168"/>
    </location>
    <ligand>
        <name>substrate</name>
    </ligand>
</feature>
<keyword evidence="10" id="KW-0479">Metal-binding</keyword>
<dbReference type="SFLD" id="SFLDF00002">
    <property type="entry name" value="enolase"/>
    <property type="match status" value="1"/>
</dbReference>
<evidence type="ECO:0000256" key="7">
    <source>
        <dbReference type="ARBA" id="ARBA00048333"/>
    </source>
</evidence>
<dbReference type="InterPro" id="IPR029017">
    <property type="entry name" value="Enolase-like_N"/>
</dbReference>
<keyword evidence="6" id="KW-0456">Lyase</keyword>
<reference evidence="13 14" key="1">
    <citation type="journal article" date="2018" name="MBio">
        <title>Comparative Genomics Reveals the Core Gene Toolbox for the Fungus-Insect Symbiosis.</title>
        <authorList>
            <person name="Wang Y."/>
            <person name="Stata M."/>
            <person name="Wang W."/>
            <person name="Stajich J.E."/>
            <person name="White M.M."/>
            <person name="Moncalvo J.M."/>
        </authorList>
    </citation>
    <scope>NUCLEOTIDE SEQUENCE [LARGE SCALE GENOMIC DNA]</scope>
    <source>
        <strain evidence="13 14">SWE-8-4</strain>
    </source>
</reference>
<evidence type="ECO:0000313" key="13">
    <source>
        <dbReference type="EMBL" id="PVU93635.1"/>
    </source>
</evidence>